<proteinExistence type="predicted"/>
<evidence type="ECO:0000313" key="1">
    <source>
        <dbReference type="EMBL" id="GIF06322.1"/>
    </source>
</evidence>
<dbReference type="AlphaFoldDB" id="A0A919TL65"/>
<keyword evidence="2" id="KW-1185">Reference proteome</keyword>
<organism evidence="1 2">
    <name type="scientific">Actinoplanes siamensis</name>
    <dbReference type="NCBI Taxonomy" id="1223317"/>
    <lineage>
        <taxon>Bacteria</taxon>
        <taxon>Bacillati</taxon>
        <taxon>Actinomycetota</taxon>
        <taxon>Actinomycetes</taxon>
        <taxon>Micromonosporales</taxon>
        <taxon>Micromonosporaceae</taxon>
        <taxon>Actinoplanes</taxon>
    </lineage>
</organism>
<accession>A0A919TL65</accession>
<comment type="caution">
    <text evidence="1">The sequence shown here is derived from an EMBL/GenBank/DDBJ whole genome shotgun (WGS) entry which is preliminary data.</text>
</comment>
<evidence type="ECO:0000313" key="2">
    <source>
        <dbReference type="Proteomes" id="UP000629619"/>
    </source>
</evidence>
<dbReference type="EMBL" id="BOMW01000035">
    <property type="protein sequence ID" value="GIF06322.1"/>
    <property type="molecule type" value="Genomic_DNA"/>
</dbReference>
<reference evidence="1" key="1">
    <citation type="submission" date="2021-01" db="EMBL/GenBank/DDBJ databases">
        <title>Whole genome shotgun sequence of Actinoplanes siamensis NBRC 109076.</title>
        <authorList>
            <person name="Komaki H."/>
            <person name="Tamura T."/>
        </authorList>
    </citation>
    <scope>NUCLEOTIDE SEQUENCE</scope>
    <source>
        <strain evidence="1">NBRC 109076</strain>
    </source>
</reference>
<name>A0A919TL65_9ACTN</name>
<gene>
    <name evidence="1" type="ORF">Asi03nite_38600</name>
</gene>
<sequence length="91" mass="10018">MPDVHLGLGGAAGQLPDQLHDLRRELQLRAHRVTSAALRRRDELMTAPVDSLASSFMRVTSAALRRRDELMTAPVDSLASPLIRAPPPGRW</sequence>
<protein>
    <submittedName>
        <fullName evidence="1">Uncharacterized protein</fullName>
    </submittedName>
</protein>
<dbReference type="Proteomes" id="UP000629619">
    <property type="component" value="Unassembled WGS sequence"/>
</dbReference>